<evidence type="ECO:0000256" key="1">
    <source>
        <dbReference type="ARBA" id="ARBA00005771"/>
    </source>
</evidence>
<dbReference type="GeneID" id="115732428"/>
<evidence type="ECO:0000313" key="7">
    <source>
        <dbReference type="RefSeq" id="XP_048139508.1"/>
    </source>
</evidence>
<dbReference type="Gene3D" id="3.40.50.300">
    <property type="entry name" value="P-loop containing nucleotide triphosphate hydrolases"/>
    <property type="match status" value="1"/>
</dbReference>
<evidence type="ECO:0000256" key="3">
    <source>
        <dbReference type="RuleBase" id="RU361155"/>
    </source>
</evidence>
<dbReference type="EC" id="2.8.2.-" evidence="3"/>
<evidence type="ECO:0000313" key="6">
    <source>
        <dbReference type="RefSeq" id="XP_030518928.1"/>
    </source>
</evidence>
<evidence type="ECO:0000256" key="2">
    <source>
        <dbReference type="ARBA" id="ARBA00022679"/>
    </source>
</evidence>
<dbReference type="SUPFAM" id="SSF52540">
    <property type="entry name" value="P-loop containing nucleoside triphosphate hydrolases"/>
    <property type="match status" value="1"/>
</dbReference>
<organism evidence="5 6">
    <name type="scientific">Rhodamnia argentea</name>
    <dbReference type="NCBI Taxonomy" id="178133"/>
    <lineage>
        <taxon>Eukaryota</taxon>
        <taxon>Viridiplantae</taxon>
        <taxon>Streptophyta</taxon>
        <taxon>Embryophyta</taxon>
        <taxon>Tracheophyta</taxon>
        <taxon>Spermatophyta</taxon>
        <taxon>Magnoliopsida</taxon>
        <taxon>eudicotyledons</taxon>
        <taxon>Gunneridae</taxon>
        <taxon>Pentapetalae</taxon>
        <taxon>rosids</taxon>
        <taxon>malvids</taxon>
        <taxon>Myrtales</taxon>
        <taxon>Myrtaceae</taxon>
        <taxon>Myrtoideae</taxon>
        <taxon>Myrteae</taxon>
        <taxon>Australasian group</taxon>
        <taxon>Rhodamnia</taxon>
    </lineage>
</organism>
<dbReference type="RefSeq" id="XP_048139508.1">
    <property type="nucleotide sequence ID" value="XM_048283551.1"/>
</dbReference>
<evidence type="ECO:0000313" key="5">
    <source>
        <dbReference type="Proteomes" id="UP000827889"/>
    </source>
</evidence>
<dbReference type="RefSeq" id="XP_030518928.1">
    <property type="nucleotide sequence ID" value="XM_030663068.1"/>
</dbReference>
<sequence>MAHQQLSSQSAIVGGEEDDEEAIDELIASLPQRKGVVRPFQSLYQNFWCPTYLLPNVIGFQRHFQAKHKDILLVSQPKSGTTWLKALVFSVVNRSRFDIFSTPLLTSHPHHLVPFFEFQLYGSNPRPDLDGLAEPRLFSTHIPYASLAECAKQSDCRIIYICRNPLDTVVSSWHFYLEMARSQDQPEWSLEEQFETYCQGKTSFGPFWEHMVGYWKESLERPHKVLFLKYEDLKEDIVGQLKKVAGFVGLPFTEVEEEGGVIQQIAKMCSLKTLKDLEVNKSGELPAMIMKVEKRSYFRKGEVGDWVNHLTPSMVDRLSSIMKEKMSPFGLQFNTR</sequence>
<dbReference type="Pfam" id="PF00685">
    <property type="entry name" value="Sulfotransfer_1"/>
    <property type="match status" value="1"/>
</dbReference>
<comment type="similarity">
    <text evidence="1 3">Belongs to the sulfotransferase 1 family.</text>
</comment>
<protein>
    <recommendedName>
        <fullName evidence="3">Sulfotransferase</fullName>
        <ecNumber evidence="3">2.8.2.-</ecNumber>
    </recommendedName>
</protein>
<dbReference type="Proteomes" id="UP000827889">
    <property type="component" value="Chromosome 8"/>
</dbReference>
<dbReference type="GO" id="GO:0008146">
    <property type="term" value="F:sulfotransferase activity"/>
    <property type="evidence" value="ECO:0007669"/>
    <property type="project" value="InterPro"/>
</dbReference>
<dbReference type="OrthoDB" id="205623at2759"/>
<dbReference type="InterPro" id="IPR027417">
    <property type="entry name" value="P-loop_NTPase"/>
</dbReference>
<keyword evidence="5" id="KW-1185">Reference proteome</keyword>
<accession>A0A8B8N949</accession>
<feature type="domain" description="Sulfotransferase" evidence="4">
    <location>
        <begin position="69"/>
        <end position="329"/>
    </location>
</feature>
<dbReference type="KEGG" id="rarg:115732428"/>
<dbReference type="PANTHER" id="PTHR11783">
    <property type="entry name" value="SULFOTRANSFERASE SULT"/>
    <property type="match status" value="1"/>
</dbReference>
<dbReference type="InterPro" id="IPR000863">
    <property type="entry name" value="Sulfotransferase_dom"/>
</dbReference>
<reference evidence="6" key="1">
    <citation type="submission" date="2025-04" db="UniProtKB">
        <authorList>
            <consortium name="RefSeq"/>
        </authorList>
    </citation>
    <scope>IDENTIFICATION</scope>
    <source>
        <tissue evidence="7">Leaf</tissue>
    </source>
</reference>
<gene>
    <name evidence="6" type="primary">LOC115732428</name>
    <name evidence="7" type="synonym">LOC125312490</name>
</gene>
<evidence type="ECO:0000259" key="4">
    <source>
        <dbReference type="Pfam" id="PF00685"/>
    </source>
</evidence>
<proteinExistence type="inferred from homology"/>
<keyword evidence="2 3" id="KW-0808">Transferase</keyword>
<name>A0A8B8N949_9MYRT</name>
<dbReference type="AlphaFoldDB" id="A0A8B8N949"/>